<proteinExistence type="predicted"/>
<dbReference type="GeneID" id="115632168"/>
<dbReference type="Proteomes" id="UP000504634">
    <property type="component" value="Unplaced"/>
</dbReference>
<reference evidence="2" key="1">
    <citation type="submission" date="2025-08" db="UniProtKB">
        <authorList>
            <consortium name="RefSeq"/>
        </authorList>
    </citation>
    <scope>IDENTIFICATION</scope>
    <source>
        <strain evidence="2">11010-0011.00</strain>
        <tissue evidence="2">Whole body</tissue>
    </source>
</reference>
<keyword evidence="1" id="KW-1185">Reference proteome</keyword>
<name>A0A6J2U976_DROLE</name>
<gene>
    <name evidence="2" type="primary">LOC115632168</name>
</gene>
<sequence length="179" mass="20749">MTQSPQEEGTLSDFDVANRICGEELLGPVVRRRGPALPTKRINWLPHPSDDLCTIQLKRFIHKYRLRPNNTKANHEFEQRIWTVYMTLDLNRGSIKEKARVYNEFLKYDKLRLYLDSILEAKIHECEVRLADSPSASCKKTLMRAKNEFRGALKAAISDKQKAIAKNSMICETGDENYY</sequence>
<protein>
    <submittedName>
        <fullName evidence="2">Uncharacterized protein LOC115632168</fullName>
    </submittedName>
</protein>
<accession>A0A6J2U976</accession>
<evidence type="ECO:0000313" key="1">
    <source>
        <dbReference type="Proteomes" id="UP000504634"/>
    </source>
</evidence>
<organism evidence="1 2">
    <name type="scientific">Drosophila lebanonensis</name>
    <name type="common">Fruit fly</name>
    <name type="synonym">Scaptodrosophila lebanonensis</name>
    <dbReference type="NCBI Taxonomy" id="7225"/>
    <lineage>
        <taxon>Eukaryota</taxon>
        <taxon>Metazoa</taxon>
        <taxon>Ecdysozoa</taxon>
        <taxon>Arthropoda</taxon>
        <taxon>Hexapoda</taxon>
        <taxon>Insecta</taxon>
        <taxon>Pterygota</taxon>
        <taxon>Neoptera</taxon>
        <taxon>Endopterygota</taxon>
        <taxon>Diptera</taxon>
        <taxon>Brachycera</taxon>
        <taxon>Muscomorpha</taxon>
        <taxon>Ephydroidea</taxon>
        <taxon>Drosophilidae</taxon>
        <taxon>Scaptodrosophila</taxon>
    </lineage>
</organism>
<evidence type="ECO:0000313" key="2">
    <source>
        <dbReference type="RefSeq" id="XP_030385056.1"/>
    </source>
</evidence>
<dbReference type="AlphaFoldDB" id="A0A6J2U976"/>
<dbReference type="RefSeq" id="XP_030385056.1">
    <property type="nucleotide sequence ID" value="XM_030529196.1"/>
</dbReference>